<feature type="compositionally biased region" description="Basic residues" evidence="1">
    <location>
        <begin position="790"/>
        <end position="805"/>
    </location>
</feature>
<dbReference type="Pfam" id="PF08238">
    <property type="entry name" value="Sel1"/>
    <property type="match status" value="3"/>
</dbReference>
<dbReference type="SMART" id="SM00671">
    <property type="entry name" value="SEL1"/>
    <property type="match status" value="3"/>
</dbReference>
<dbReference type="PANTHER" id="PTHR43628">
    <property type="entry name" value="ACTIVATOR OF C KINASE PROTEIN 1-RELATED"/>
    <property type="match status" value="1"/>
</dbReference>
<dbReference type="InterPro" id="IPR011990">
    <property type="entry name" value="TPR-like_helical_dom_sf"/>
</dbReference>
<feature type="compositionally biased region" description="Basic and acidic residues" evidence="1">
    <location>
        <begin position="345"/>
        <end position="354"/>
    </location>
</feature>
<dbReference type="GO" id="GO:0010972">
    <property type="term" value="P:negative regulation of G2/M transition of mitotic cell cycle"/>
    <property type="evidence" value="ECO:0007669"/>
    <property type="project" value="TreeGrafter"/>
</dbReference>
<evidence type="ECO:0000256" key="1">
    <source>
        <dbReference type="SAM" id="MobiDB-lite"/>
    </source>
</evidence>
<reference evidence="2" key="1">
    <citation type="submission" date="2023-07" db="EMBL/GenBank/DDBJ databases">
        <title>Black Yeasts Isolated from many extreme environments.</title>
        <authorList>
            <person name="Coleine C."/>
            <person name="Stajich J.E."/>
            <person name="Selbmann L."/>
        </authorList>
    </citation>
    <scope>NUCLEOTIDE SEQUENCE</scope>
    <source>
        <strain evidence="2">CCFEE 5485</strain>
    </source>
</reference>
<feature type="compositionally biased region" description="Low complexity" evidence="1">
    <location>
        <begin position="265"/>
        <end position="284"/>
    </location>
</feature>
<dbReference type="InterPro" id="IPR052945">
    <property type="entry name" value="Mitotic_Regulator"/>
</dbReference>
<proteinExistence type="predicted"/>
<organism evidence="2 3">
    <name type="scientific">Recurvomyces mirabilis</name>
    <dbReference type="NCBI Taxonomy" id="574656"/>
    <lineage>
        <taxon>Eukaryota</taxon>
        <taxon>Fungi</taxon>
        <taxon>Dikarya</taxon>
        <taxon>Ascomycota</taxon>
        <taxon>Pezizomycotina</taxon>
        <taxon>Dothideomycetes</taxon>
        <taxon>Dothideomycetidae</taxon>
        <taxon>Mycosphaerellales</taxon>
        <taxon>Teratosphaeriaceae</taxon>
        <taxon>Recurvomyces</taxon>
    </lineage>
</organism>
<feature type="region of interest" description="Disordered" evidence="1">
    <location>
        <begin position="451"/>
        <end position="564"/>
    </location>
</feature>
<protein>
    <submittedName>
        <fullName evidence="2">Uncharacterized protein</fullName>
    </submittedName>
</protein>
<dbReference type="Proteomes" id="UP001274830">
    <property type="component" value="Unassembled WGS sequence"/>
</dbReference>
<feature type="compositionally biased region" description="Low complexity" evidence="1">
    <location>
        <begin position="453"/>
        <end position="468"/>
    </location>
</feature>
<feature type="compositionally biased region" description="Polar residues" evidence="1">
    <location>
        <begin position="533"/>
        <end position="546"/>
    </location>
</feature>
<feature type="compositionally biased region" description="Polar residues" evidence="1">
    <location>
        <begin position="355"/>
        <end position="381"/>
    </location>
</feature>
<evidence type="ECO:0000313" key="2">
    <source>
        <dbReference type="EMBL" id="KAK3675860.1"/>
    </source>
</evidence>
<feature type="compositionally biased region" description="Basic and acidic residues" evidence="1">
    <location>
        <begin position="9"/>
        <end position="19"/>
    </location>
</feature>
<keyword evidence="3" id="KW-1185">Reference proteome</keyword>
<feature type="region of interest" description="Disordered" evidence="1">
    <location>
        <begin position="91"/>
        <end position="398"/>
    </location>
</feature>
<dbReference type="GO" id="GO:0032153">
    <property type="term" value="C:cell division site"/>
    <property type="evidence" value="ECO:0007669"/>
    <property type="project" value="TreeGrafter"/>
</dbReference>
<feature type="region of interest" description="Disordered" evidence="1">
    <location>
        <begin position="761"/>
        <end position="805"/>
    </location>
</feature>
<dbReference type="AlphaFoldDB" id="A0AAE0WQ83"/>
<gene>
    <name evidence="2" type="ORF">LTR78_004501</name>
</gene>
<feature type="region of interest" description="Disordered" evidence="1">
    <location>
        <begin position="1"/>
        <end position="41"/>
    </location>
</feature>
<dbReference type="PANTHER" id="PTHR43628:SF11">
    <property type="entry name" value="PROTEIN DSF2"/>
    <property type="match status" value="1"/>
</dbReference>
<dbReference type="SUPFAM" id="SSF81901">
    <property type="entry name" value="HCP-like"/>
    <property type="match status" value="1"/>
</dbReference>
<sequence length="805" mass="87900">MGPRPAHLRLNDDDNDLPRPPKMGFHMDLPSPRTGEVPPALSPLDAFALQSRMLAKQFEQEQQNGRRLSRLPPIMVQKELASRPDFFRSFSGGIDDATRDIPSVQEESPVSPPQGLTVHSQSYDKDRPISHYPMLGHASKLSRSSPTRTPYYDAEESQPSAQPDYFGIPRAASPEAFDAKLNVEAPSPMIPSLTSSVDSVQSQGPRTWTNGSTASQRSLRSEHGLLAPRSPAFPKSPRSMQSIRSVPPDSGDEDASSWGGAYATSSSRKFSGSSGMSRPHSPISSYPPPHIHRTPSMTSDYSTQQAQPRSQQAKPYNFSRPRSTQSISSIHQHPSFDSKNSLRTSLEHPHRHASEASNSTQATTLSTAPSAHQRQPSQDDAQTPYIPEKTVTPENGSTVDYFNSNSGATSYTYAKYALPRGRAVDRNSIGLTESWGQHQWTWDENKSIAKDTAPASAPVPAPAKVVPVHPRDTSDASYPSPPARPDPPVCPPSPARSERISGNRLSRRDLSTSSLPRSRSAHPETNFERSPLHQATPSILTSSTDKTPSRPTPPLHQRSPSAELTPDEHLEIGIQAHSAGHLNKSTYHLRLAANAGLPTAMLLYALACRHGWGTRPNQSEGVKWLRLAIDSAGLEISEVETTISHASARSPKADPIAEAAERKKRKAQFALAIYELGISYMNGWGCPKDKGLAVRCYEVAGSWGDADALAEAGFCYTQGQGCRKDLKRAAGLYRRAAEMGMSMAGNSWIYKSKYMDDSAATAAKNGSSSSPVKLRLDARSETPDTMQTRSRGRSIWSRRKNKDKV</sequence>
<feature type="compositionally biased region" description="Polar residues" evidence="1">
    <location>
        <begin position="192"/>
        <end position="218"/>
    </location>
</feature>
<accession>A0AAE0WQ83</accession>
<dbReference type="InterPro" id="IPR006597">
    <property type="entry name" value="Sel1-like"/>
</dbReference>
<dbReference type="EMBL" id="JAUTXT010000013">
    <property type="protein sequence ID" value="KAK3675860.1"/>
    <property type="molecule type" value="Genomic_DNA"/>
</dbReference>
<feature type="compositionally biased region" description="Basic and acidic residues" evidence="1">
    <location>
        <begin position="521"/>
        <end position="531"/>
    </location>
</feature>
<feature type="compositionally biased region" description="Pro residues" evidence="1">
    <location>
        <begin position="479"/>
        <end position="494"/>
    </location>
</feature>
<dbReference type="Gene3D" id="1.25.40.10">
    <property type="entry name" value="Tetratricopeptide repeat domain"/>
    <property type="match status" value="1"/>
</dbReference>
<feature type="compositionally biased region" description="Basic and acidic residues" evidence="1">
    <location>
        <begin position="496"/>
        <end position="510"/>
    </location>
</feature>
<name>A0AAE0WQ83_9PEZI</name>
<evidence type="ECO:0000313" key="3">
    <source>
        <dbReference type="Proteomes" id="UP001274830"/>
    </source>
</evidence>
<feature type="compositionally biased region" description="Polar residues" evidence="1">
    <location>
        <begin position="295"/>
        <end position="344"/>
    </location>
</feature>
<comment type="caution">
    <text evidence="2">The sequence shown here is derived from an EMBL/GenBank/DDBJ whole genome shotgun (WGS) entry which is preliminary data.</text>
</comment>